<evidence type="ECO:0000313" key="3">
    <source>
        <dbReference type="Proteomes" id="UP000198534"/>
    </source>
</evidence>
<dbReference type="OrthoDB" id="9802248at2"/>
<dbReference type="Proteomes" id="UP000198534">
    <property type="component" value="Unassembled WGS sequence"/>
</dbReference>
<reference evidence="2 3" key="1">
    <citation type="submission" date="2016-10" db="EMBL/GenBank/DDBJ databases">
        <authorList>
            <person name="de Groot N.N."/>
        </authorList>
    </citation>
    <scope>NUCLEOTIDE SEQUENCE [LARGE SCALE GENOMIC DNA]</scope>
    <source>
        <strain evidence="2 3">DSM 45610</strain>
    </source>
</reference>
<evidence type="ECO:0000259" key="1">
    <source>
        <dbReference type="SMART" id="SM00849"/>
    </source>
</evidence>
<accession>A0A1H3BCN4</accession>
<dbReference type="PANTHER" id="PTHR42951">
    <property type="entry name" value="METALLO-BETA-LACTAMASE DOMAIN-CONTAINING"/>
    <property type="match status" value="1"/>
</dbReference>
<dbReference type="InterPro" id="IPR001279">
    <property type="entry name" value="Metallo-B-lactamas"/>
</dbReference>
<feature type="domain" description="Metallo-beta-lactamase" evidence="1">
    <location>
        <begin position="20"/>
        <end position="211"/>
    </location>
</feature>
<dbReference type="Pfam" id="PF00753">
    <property type="entry name" value="Lactamase_B"/>
    <property type="match status" value="1"/>
</dbReference>
<name>A0A1H3BCN4_9BACL</name>
<dbReference type="SMART" id="SM00849">
    <property type="entry name" value="Lactamase_B"/>
    <property type="match status" value="1"/>
</dbReference>
<dbReference type="EMBL" id="FNNQ01000016">
    <property type="protein sequence ID" value="SDX39575.1"/>
    <property type="molecule type" value="Genomic_DNA"/>
</dbReference>
<gene>
    <name evidence="2" type="ORF">SAMN05444487_11652</name>
</gene>
<dbReference type="CDD" id="cd07721">
    <property type="entry name" value="yflN-like_MBL-fold"/>
    <property type="match status" value="1"/>
</dbReference>
<protein>
    <submittedName>
        <fullName evidence="2">Glyoxylase, beta-lactamase superfamily II</fullName>
    </submittedName>
</protein>
<sequence>MRIQREMSVIQLTFLPRLFPVNCYLVEEEDGLTLIDTALPYSAKGILKAAKQMGKSILRICLTHAHSDHVGSLDTLKKALPHAPVYISHREARLLSGDRTLDEDEPKTPIQGGFTTLTTTPDILLQEGTRIGSLLAIATPGHTPGSMAFIDTRNDAMIVGDAFHTRGGMAVSGTLRPLFPFPALATWNKEKAVESARHIRECTPSLLASGHGQMLKQPLVAIDHAISQATAHLPFTY</sequence>
<dbReference type="Gene3D" id="3.60.15.10">
    <property type="entry name" value="Ribonuclease Z/Hydroxyacylglutathione hydrolase-like"/>
    <property type="match status" value="1"/>
</dbReference>
<dbReference type="InterPro" id="IPR036866">
    <property type="entry name" value="RibonucZ/Hydroxyglut_hydro"/>
</dbReference>
<organism evidence="2 3">
    <name type="scientific">Marininema mesophilum</name>
    <dbReference type="NCBI Taxonomy" id="1048340"/>
    <lineage>
        <taxon>Bacteria</taxon>
        <taxon>Bacillati</taxon>
        <taxon>Bacillota</taxon>
        <taxon>Bacilli</taxon>
        <taxon>Bacillales</taxon>
        <taxon>Thermoactinomycetaceae</taxon>
        <taxon>Marininema</taxon>
    </lineage>
</organism>
<dbReference type="AlphaFoldDB" id="A0A1H3BCN4"/>
<evidence type="ECO:0000313" key="2">
    <source>
        <dbReference type="EMBL" id="SDX39575.1"/>
    </source>
</evidence>
<dbReference type="RefSeq" id="WP_091742279.1">
    <property type="nucleotide sequence ID" value="NZ_FNNQ01000016.1"/>
</dbReference>
<dbReference type="PANTHER" id="PTHR42951:SF9">
    <property type="entry name" value="METAL-DEPENDENT HYDROLASE"/>
    <property type="match status" value="1"/>
</dbReference>
<dbReference type="SUPFAM" id="SSF56281">
    <property type="entry name" value="Metallo-hydrolase/oxidoreductase"/>
    <property type="match status" value="1"/>
</dbReference>
<proteinExistence type="predicted"/>
<dbReference type="STRING" id="1048340.SAMN05444487_11652"/>
<dbReference type="InterPro" id="IPR050855">
    <property type="entry name" value="NDM-1-like"/>
</dbReference>
<keyword evidence="3" id="KW-1185">Reference proteome</keyword>